<reference evidence="2" key="1">
    <citation type="journal article" date="2007" name="Nature">
        <title>The grapevine genome sequence suggests ancestral hexaploidization in major angiosperm phyla.</title>
        <authorList>
            <consortium name="The French-Italian Public Consortium for Grapevine Genome Characterization."/>
            <person name="Jaillon O."/>
            <person name="Aury J.-M."/>
            <person name="Noel B."/>
            <person name="Policriti A."/>
            <person name="Clepet C."/>
            <person name="Casagrande A."/>
            <person name="Choisne N."/>
            <person name="Aubourg S."/>
            <person name="Vitulo N."/>
            <person name="Jubin C."/>
            <person name="Vezzi A."/>
            <person name="Legeai F."/>
            <person name="Hugueney P."/>
            <person name="Dasilva C."/>
            <person name="Horner D."/>
            <person name="Mica E."/>
            <person name="Jublot D."/>
            <person name="Poulain J."/>
            <person name="Bruyere C."/>
            <person name="Billault A."/>
            <person name="Segurens B."/>
            <person name="Gouyvenoux M."/>
            <person name="Ugarte E."/>
            <person name="Cattonaro F."/>
            <person name="Anthouard V."/>
            <person name="Vico V."/>
            <person name="Del Fabbro C."/>
            <person name="Alaux M."/>
            <person name="Di Gaspero G."/>
            <person name="Dumas V."/>
            <person name="Felice N."/>
            <person name="Paillard S."/>
            <person name="Juman I."/>
            <person name="Moroldo M."/>
            <person name="Scalabrin S."/>
            <person name="Canaguier A."/>
            <person name="Le Clainche I."/>
            <person name="Malacrida G."/>
            <person name="Durand E."/>
            <person name="Pesole G."/>
            <person name="Laucou V."/>
            <person name="Chatelet P."/>
            <person name="Merdinoglu D."/>
            <person name="Delledonne M."/>
            <person name="Pezzotti M."/>
            <person name="Lecharny A."/>
            <person name="Scarpelli C."/>
            <person name="Artiguenave F."/>
            <person name="Pe M.E."/>
            <person name="Valle G."/>
            <person name="Morgante M."/>
            <person name="Caboche M."/>
            <person name="Adam-Blondon A.-F."/>
            <person name="Weissenbach J."/>
            <person name="Quetier F."/>
            <person name="Wincker P."/>
        </authorList>
    </citation>
    <scope>NUCLEOTIDE SEQUENCE [LARGE SCALE GENOMIC DNA]</scope>
    <source>
        <strain evidence="2">cv. Pinot noir / PN40024</strain>
    </source>
</reference>
<dbReference type="Proteomes" id="UP000009183">
    <property type="component" value="Chromosome 2"/>
</dbReference>
<organism evidence="1 2">
    <name type="scientific">Vitis vinifera</name>
    <name type="common">Grape</name>
    <dbReference type="NCBI Taxonomy" id="29760"/>
    <lineage>
        <taxon>Eukaryota</taxon>
        <taxon>Viridiplantae</taxon>
        <taxon>Streptophyta</taxon>
        <taxon>Embryophyta</taxon>
        <taxon>Tracheophyta</taxon>
        <taxon>Spermatophyta</taxon>
        <taxon>Magnoliopsida</taxon>
        <taxon>eudicotyledons</taxon>
        <taxon>Gunneridae</taxon>
        <taxon>Pentapetalae</taxon>
        <taxon>rosids</taxon>
        <taxon>Vitales</taxon>
        <taxon>Vitaceae</taxon>
        <taxon>Viteae</taxon>
        <taxon>Vitis</taxon>
    </lineage>
</organism>
<dbReference type="AlphaFoldDB" id="D7TTN4"/>
<name>D7TTN4_VITVI</name>
<dbReference type="HOGENOM" id="CLU_3161039_0_0_1"/>
<proteinExistence type="predicted"/>
<dbReference type="PaxDb" id="29760-VIT_02s0012g02650.t01"/>
<accession>D7TTN4</accession>
<sequence>MRLELGILHDNSGSELLPELALMFHTLLVSQGILVKLKIQIEHLLTMR</sequence>
<keyword evidence="2" id="KW-1185">Reference proteome</keyword>
<protein>
    <submittedName>
        <fullName evidence="1">Uncharacterized protein</fullName>
    </submittedName>
</protein>
<evidence type="ECO:0000313" key="1">
    <source>
        <dbReference type="EMBL" id="CBI33799.3"/>
    </source>
</evidence>
<gene>
    <name evidence="1" type="ordered locus">VIT_02s0012g02650</name>
</gene>
<evidence type="ECO:0000313" key="2">
    <source>
        <dbReference type="Proteomes" id="UP000009183"/>
    </source>
</evidence>
<dbReference type="EMBL" id="FN596247">
    <property type="protein sequence ID" value="CBI33799.3"/>
    <property type="molecule type" value="Genomic_DNA"/>
</dbReference>
<dbReference type="InParanoid" id="D7TTN4"/>